<evidence type="ECO:0000256" key="1">
    <source>
        <dbReference type="SAM" id="MobiDB-lite"/>
    </source>
</evidence>
<dbReference type="VEuPathDB" id="FungiDB:SAPIO_CDS4339"/>
<evidence type="ECO:0000313" key="3">
    <source>
        <dbReference type="Proteomes" id="UP000028545"/>
    </source>
</evidence>
<gene>
    <name evidence="2" type="ORF">SAPIO_CDS4339</name>
</gene>
<dbReference type="KEGG" id="sapo:SAPIO_CDS4339"/>
<evidence type="ECO:0000313" key="2">
    <source>
        <dbReference type="EMBL" id="KEZ43716.1"/>
    </source>
</evidence>
<dbReference type="AlphaFoldDB" id="A0A084G8Q4"/>
<dbReference type="RefSeq" id="XP_016643515.1">
    <property type="nucleotide sequence ID" value="XM_016786913.1"/>
</dbReference>
<feature type="region of interest" description="Disordered" evidence="1">
    <location>
        <begin position="74"/>
        <end position="122"/>
    </location>
</feature>
<organism evidence="2 3">
    <name type="scientific">Pseudallescheria apiosperma</name>
    <name type="common">Scedosporium apiospermum</name>
    <dbReference type="NCBI Taxonomy" id="563466"/>
    <lineage>
        <taxon>Eukaryota</taxon>
        <taxon>Fungi</taxon>
        <taxon>Dikarya</taxon>
        <taxon>Ascomycota</taxon>
        <taxon>Pezizomycotina</taxon>
        <taxon>Sordariomycetes</taxon>
        <taxon>Hypocreomycetidae</taxon>
        <taxon>Microascales</taxon>
        <taxon>Microascaceae</taxon>
        <taxon>Scedosporium</taxon>
    </lineage>
</organism>
<dbReference type="EMBL" id="JOWA01000091">
    <property type="protein sequence ID" value="KEZ43716.1"/>
    <property type="molecule type" value="Genomic_DNA"/>
</dbReference>
<feature type="compositionally biased region" description="Polar residues" evidence="1">
    <location>
        <begin position="105"/>
        <end position="122"/>
    </location>
</feature>
<keyword evidence="3" id="KW-1185">Reference proteome</keyword>
<comment type="caution">
    <text evidence="2">The sequence shown here is derived from an EMBL/GenBank/DDBJ whole genome shotgun (WGS) entry which is preliminary data.</text>
</comment>
<reference evidence="2 3" key="1">
    <citation type="journal article" date="2014" name="Genome Announc.">
        <title>Draft genome sequence of the pathogenic fungus Scedosporium apiospermum.</title>
        <authorList>
            <person name="Vandeputte P."/>
            <person name="Ghamrawi S."/>
            <person name="Rechenmann M."/>
            <person name="Iltis A."/>
            <person name="Giraud S."/>
            <person name="Fleury M."/>
            <person name="Thornton C."/>
            <person name="Delhaes L."/>
            <person name="Meyer W."/>
            <person name="Papon N."/>
            <person name="Bouchara J.P."/>
        </authorList>
    </citation>
    <scope>NUCLEOTIDE SEQUENCE [LARGE SCALE GENOMIC DNA]</scope>
    <source>
        <strain evidence="2 3">IHEM 14462</strain>
    </source>
</reference>
<protein>
    <submittedName>
        <fullName evidence="2">Uncharacterized protein</fullName>
    </submittedName>
</protein>
<dbReference type="GeneID" id="27723411"/>
<proteinExistence type="predicted"/>
<accession>A0A084G8Q4</accession>
<dbReference type="Proteomes" id="UP000028545">
    <property type="component" value="Unassembled WGS sequence"/>
</dbReference>
<sequence length="122" mass="13691">MKRRSPGPRSRPKDTLRGLASLLLLGYRTVRTNAQNKGRGVQPIHEGEGDINIFNVPGDFNDFLDFRWNDHAYTNNRNSGGARSISDEDSEEGYESSEERRGTLEGTTRNPGRTISTLKEPI</sequence>
<feature type="compositionally biased region" description="Acidic residues" evidence="1">
    <location>
        <begin position="87"/>
        <end position="96"/>
    </location>
</feature>
<dbReference type="HOGENOM" id="CLU_2028075_0_0_1"/>
<name>A0A084G8Q4_PSEDA</name>